<evidence type="ECO:0000256" key="4">
    <source>
        <dbReference type="ARBA" id="ARBA00010584"/>
    </source>
</evidence>
<dbReference type="CDD" id="cd02316">
    <property type="entry name" value="VcASADH2_like_N"/>
    <property type="match status" value="1"/>
</dbReference>
<dbReference type="NCBIfam" id="NF011456">
    <property type="entry name" value="PRK14874.1"/>
    <property type="match status" value="1"/>
</dbReference>
<dbReference type="UniPathway" id="UPA00050">
    <property type="reaction ID" value="UER00463"/>
</dbReference>
<feature type="domain" description="Semialdehyde dehydrogenase NAD-binding" evidence="17">
    <location>
        <begin position="2"/>
        <end position="117"/>
    </location>
</feature>
<dbReference type="GO" id="GO:0009088">
    <property type="term" value="P:threonine biosynthetic process"/>
    <property type="evidence" value="ECO:0007669"/>
    <property type="project" value="UniProtKB-UniRule"/>
</dbReference>
<dbReference type="STRING" id="29539.SAMN02745716_0410"/>
<evidence type="ECO:0000256" key="13">
    <source>
        <dbReference type="ARBA" id="ARBA00023167"/>
    </source>
</evidence>
<keyword evidence="10 15" id="KW-0220">Diaminopimelate biosynthesis</keyword>
<evidence type="ECO:0000256" key="7">
    <source>
        <dbReference type="ARBA" id="ARBA00022605"/>
    </source>
</evidence>
<evidence type="ECO:0000256" key="12">
    <source>
        <dbReference type="ARBA" id="ARBA00023154"/>
    </source>
</evidence>
<feature type="binding site" evidence="15">
    <location>
        <position position="97"/>
    </location>
    <ligand>
        <name>phosphate</name>
        <dbReference type="ChEBI" id="CHEBI:43474"/>
    </ligand>
</feature>
<dbReference type="GO" id="GO:0009089">
    <property type="term" value="P:lysine biosynthetic process via diaminopimelate"/>
    <property type="evidence" value="ECO:0007669"/>
    <property type="project" value="UniProtKB-UniRule"/>
</dbReference>
<evidence type="ECO:0000256" key="2">
    <source>
        <dbReference type="ARBA" id="ARBA00005076"/>
    </source>
</evidence>
<feature type="binding site" evidence="15">
    <location>
        <begin position="37"/>
        <end position="38"/>
    </location>
    <ligand>
        <name>NADP(+)</name>
        <dbReference type="ChEBI" id="CHEBI:58349"/>
    </ligand>
</feature>
<comment type="pathway">
    <text evidence="1 15">Amino-acid biosynthesis; L-methionine biosynthesis via de novo pathway; L-homoserine from L-aspartate: step 2/3.</text>
</comment>
<dbReference type="InterPro" id="IPR012280">
    <property type="entry name" value="Semialdhyde_DH_dimer_dom"/>
</dbReference>
<evidence type="ECO:0000256" key="3">
    <source>
        <dbReference type="ARBA" id="ARBA00005097"/>
    </source>
</evidence>
<keyword evidence="19" id="KW-1185">Reference proteome</keyword>
<dbReference type="UniPathway" id="UPA00051">
    <property type="reaction ID" value="UER00464"/>
</dbReference>
<dbReference type="CDD" id="cd18131">
    <property type="entry name" value="ASADH_C_bac_euk_like"/>
    <property type="match status" value="1"/>
</dbReference>
<dbReference type="Pfam" id="PF01118">
    <property type="entry name" value="Semialdhyde_dh"/>
    <property type="match status" value="1"/>
</dbReference>
<protein>
    <recommendedName>
        <fullName evidence="6 15">Aspartate-semialdehyde dehydrogenase</fullName>
        <shortName evidence="15">ASA dehydrogenase</shortName>
        <shortName evidence="15">ASADH</shortName>
        <ecNumber evidence="6 15">1.2.1.11</ecNumber>
    </recommendedName>
    <alternativeName>
        <fullName evidence="15">Aspartate-beta-semialdehyde dehydrogenase</fullName>
    </alternativeName>
</protein>
<evidence type="ECO:0000256" key="8">
    <source>
        <dbReference type="ARBA" id="ARBA00022697"/>
    </source>
</evidence>
<evidence type="ECO:0000256" key="1">
    <source>
        <dbReference type="ARBA" id="ARBA00005021"/>
    </source>
</evidence>
<dbReference type="GO" id="GO:0009097">
    <property type="term" value="P:isoleucine biosynthetic process"/>
    <property type="evidence" value="ECO:0007669"/>
    <property type="project" value="UniProtKB-UniRule"/>
</dbReference>
<feature type="binding site" evidence="15">
    <location>
        <begin position="156"/>
        <end position="157"/>
    </location>
    <ligand>
        <name>NADP(+)</name>
        <dbReference type="ChEBI" id="CHEBI:58349"/>
    </ligand>
</feature>
<dbReference type="PANTHER" id="PTHR46278:SF2">
    <property type="entry name" value="ASPARTATE-SEMIALDEHYDE DEHYDROGENASE"/>
    <property type="match status" value="1"/>
</dbReference>
<dbReference type="GO" id="GO:0050661">
    <property type="term" value="F:NADP binding"/>
    <property type="evidence" value="ECO:0007669"/>
    <property type="project" value="UniProtKB-UniRule"/>
</dbReference>
<evidence type="ECO:0000256" key="15">
    <source>
        <dbReference type="HAMAP-Rule" id="MF_02121"/>
    </source>
</evidence>
<evidence type="ECO:0000256" key="6">
    <source>
        <dbReference type="ARBA" id="ARBA00013120"/>
    </source>
</evidence>
<keyword evidence="8 15" id="KW-0791">Threonine biosynthesis</keyword>
<keyword evidence="11 15" id="KW-0560">Oxidoreductase</keyword>
<evidence type="ECO:0000313" key="18">
    <source>
        <dbReference type="EMBL" id="SEH10549.1"/>
    </source>
</evidence>
<comment type="function">
    <text evidence="15">Catalyzes the NADPH-dependent formation of L-aspartate-semialdehyde (L-ASA) by the reductive dephosphorylation of L-aspartyl-4-phosphate.</text>
</comment>
<comment type="similarity">
    <text evidence="4 15">Belongs to the aspartate-semialdehyde dehydrogenase family.</text>
</comment>
<dbReference type="GO" id="GO:0051287">
    <property type="term" value="F:NAD binding"/>
    <property type="evidence" value="ECO:0007669"/>
    <property type="project" value="InterPro"/>
</dbReference>
<dbReference type="SUPFAM" id="SSF55347">
    <property type="entry name" value="Glyceraldehyde-3-phosphate dehydrogenase-like, C-terminal domain"/>
    <property type="match status" value="1"/>
</dbReference>
<dbReference type="Proteomes" id="UP000222056">
    <property type="component" value="Unassembled WGS sequence"/>
</dbReference>
<evidence type="ECO:0000256" key="5">
    <source>
        <dbReference type="ARBA" id="ARBA00011738"/>
    </source>
</evidence>
<evidence type="ECO:0000256" key="11">
    <source>
        <dbReference type="ARBA" id="ARBA00023002"/>
    </source>
</evidence>
<dbReference type="UniPathway" id="UPA00034">
    <property type="reaction ID" value="UER00016"/>
</dbReference>
<comment type="pathway">
    <text evidence="2 15">Amino-acid biosynthesis; L-lysine biosynthesis via DAP pathway; (S)-tetrahydrodipicolinate from L-aspartate: step 2/4.</text>
</comment>
<dbReference type="OrthoDB" id="9805684at2"/>
<dbReference type="SMART" id="SM00859">
    <property type="entry name" value="Semialdhyde_dh"/>
    <property type="match status" value="1"/>
</dbReference>
<keyword evidence="13 15" id="KW-0486">Methionine biosynthesis</keyword>
<comment type="subunit">
    <text evidence="5 15">Homodimer.</text>
</comment>
<dbReference type="Pfam" id="PF02774">
    <property type="entry name" value="Semialdhyde_dhC"/>
    <property type="match status" value="1"/>
</dbReference>
<feature type="binding site" evidence="15">
    <location>
        <position position="153"/>
    </location>
    <ligand>
        <name>substrate</name>
    </ligand>
</feature>
<dbReference type="SUPFAM" id="SSF51735">
    <property type="entry name" value="NAD(P)-binding Rossmann-fold domains"/>
    <property type="match status" value="1"/>
</dbReference>
<comment type="catalytic activity">
    <reaction evidence="14 15">
        <text>L-aspartate 4-semialdehyde + phosphate + NADP(+) = 4-phospho-L-aspartate + NADPH + H(+)</text>
        <dbReference type="Rhea" id="RHEA:24284"/>
        <dbReference type="ChEBI" id="CHEBI:15378"/>
        <dbReference type="ChEBI" id="CHEBI:43474"/>
        <dbReference type="ChEBI" id="CHEBI:57535"/>
        <dbReference type="ChEBI" id="CHEBI:57783"/>
        <dbReference type="ChEBI" id="CHEBI:58349"/>
        <dbReference type="ChEBI" id="CHEBI:537519"/>
        <dbReference type="EC" id="1.2.1.11"/>
    </reaction>
</comment>
<organism evidence="18 19">
    <name type="scientific">Thermoleophilum album</name>
    <dbReference type="NCBI Taxonomy" id="29539"/>
    <lineage>
        <taxon>Bacteria</taxon>
        <taxon>Bacillati</taxon>
        <taxon>Actinomycetota</taxon>
        <taxon>Thermoleophilia</taxon>
        <taxon>Thermoleophilales</taxon>
        <taxon>Thermoleophilaceae</taxon>
        <taxon>Thermoleophilum</taxon>
    </lineage>
</organism>
<dbReference type="Gene3D" id="3.40.50.720">
    <property type="entry name" value="NAD(P)-binding Rossmann-like Domain"/>
    <property type="match status" value="1"/>
</dbReference>
<accession>A0A1H6FI79</accession>
<evidence type="ECO:0000256" key="10">
    <source>
        <dbReference type="ARBA" id="ARBA00022915"/>
    </source>
</evidence>
<dbReference type="GO" id="GO:0046983">
    <property type="term" value="F:protein dimerization activity"/>
    <property type="evidence" value="ECO:0007669"/>
    <property type="project" value="InterPro"/>
</dbReference>
<feature type="binding site" evidence="15">
    <location>
        <begin position="9"/>
        <end position="12"/>
    </location>
    <ligand>
        <name>NADP(+)</name>
        <dbReference type="ChEBI" id="CHEBI:58349"/>
    </ligand>
</feature>
<dbReference type="InterPro" id="IPR000534">
    <property type="entry name" value="Semialdehyde_DH_NAD-bd"/>
</dbReference>
<feature type="active site" description="Proton acceptor" evidence="15 16">
    <location>
        <position position="241"/>
    </location>
</feature>
<evidence type="ECO:0000256" key="9">
    <source>
        <dbReference type="ARBA" id="ARBA00022857"/>
    </source>
</evidence>
<dbReference type="InterPro" id="IPR000319">
    <property type="entry name" value="Asp-semialdehyde_DH_CS"/>
</dbReference>
<evidence type="ECO:0000256" key="16">
    <source>
        <dbReference type="PIRSR" id="PIRSR000148-1"/>
    </source>
</evidence>
<feature type="binding site" evidence="15">
    <location>
        <position position="314"/>
    </location>
    <ligand>
        <name>NADP(+)</name>
        <dbReference type="ChEBI" id="CHEBI:58349"/>
    </ligand>
</feature>
<dbReference type="InterPro" id="IPR005986">
    <property type="entry name" value="Asp_semialdehyde_DH_beta"/>
</dbReference>
<dbReference type="NCBIfam" id="TIGR01296">
    <property type="entry name" value="asd_B"/>
    <property type="match status" value="1"/>
</dbReference>
<keyword evidence="12 15" id="KW-0457">Lysine biosynthesis</keyword>
<sequence length="343" mass="37643">MRVAVVGATGAVGQTILRVMEERGFELEELVPFASQRSAGREIEWRGSSVRVEPLVEGAERGFDLALFSAGSKVSREWAPRFVEAGAVVVDNSSQWRMEPDVPLVVAEVNPEALDAHRGIVANPNCSTMQMVVVLKPILDAVGIERVVVSTYQAVSGTGQRAIEELHRQSEALIEAEELPPPRVYPHRIAFNVLPQVETFKDGDDYTTEERKMMFETRKILGRDDIGVSATCARVPVFSGHSESVNVQTVEPLSPEECRRLLAQAPGVVVVDEPHAARYPLPIEAAGRDEVFVGRIRRDPSHERCLNMWIVADNLRKGAATNAVQLAELLVERGLLRAAAAGR</sequence>
<reference evidence="19" key="1">
    <citation type="submission" date="2016-10" db="EMBL/GenBank/DDBJ databases">
        <authorList>
            <person name="Varghese N."/>
            <person name="Submissions S."/>
        </authorList>
    </citation>
    <scope>NUCLEOTIDE SEQUENCE [LARGE SCALE GENOMIC DNA]</scope>
    <source>
        <strain evidence="19">ATCC 35263</strain>
    </source>
</reference>
<dbReference type="RefSeq" id="WP_093115772.1">
    <property type="nucleotide sequence ID" value="NZ_FNWJ01000001.1"/>
</dbReference>
<dbReference type="InterPro" id="IPR036291">
    <property type="entry name" value="NAD(P)-bd_dom_sf"/>
</dbReference>
<feature type="active site" description="Acyl-thioester intermediate" evidence="15 16">
    <location>
        <position position="126"/>
    </location>
</feature>
<evidence type="ECO:0000313" key="19">
    <source>
        <dbReference type="Proteomes" id="UP000222056"/>
    </source>
</evidence>
<dbReference type="HAMAP" id="MF_02121">
    <property type="entry name" value="ASADH"/>
    <property type="match status" value="1"/>
</dbReference>
<gene>
    <name evidence="15" type="primary">asd</name>
    <name evidence="18" type="ORF">SAMN02745716_0410</name>
</gene>
<feature type="binding site" evidence="15">
    <location>
        <position position="234"/>
    </location>
    <ligand>
        <name>substrate</name>
    </ligand>
</feature>
<keyword evidence="9 15" id="KW-0521">NADP</keyword>
<dbReference type="PROSITE" id="PS01103">
    <property type="entry name" value="ASD"/>
    <property type="match status" value="1"/>
</dbReference>
<dbReference type="PIRSF" id="PIRSF000148">
    <property type="entry name" value="ASA_dh"/>
    <property type="match status" value="1"/>
</dbReference>
<name>A0A1H6FI79_THEAL</name>
<evidence type="ECO:0000259" key="17">
    <source>
        <dbReference type="SMART" id="SM00859"/>
    </source>
</evidence>
<dbReference type="Gene3D" id="3.30.360.10">
    <property type="entry name" value="Dihydrodipicolinate Reductase, domain 2"/>
    <property type="match status" value="1"/>
</dbReference>
<dbReference type="GO" id="GO:0004073">
    <property type="term" value="F:aspartate-semialdehyde dehydrogenase activity"/>
    <property type="evidence" value="ECO:0007669"/>
    <property type="project" value="UniProtKB-UniRule"/>
</dbReference>
<dbReference type="PANTHER" id="PTHR46278">
    <property type="entry name" value="DEHYDROGENASE, PUTATIVE-RELATED"/>
    <property type="match status" value="1"/>
</dbReference>
<dbReference type="AlphaFoldDB" id="A0A1H6FI79"/>
<dbReference type="EC" id="1.2.1.11" evidence="6 15"/>
<keyword evidence="7 15" id="KW-0028">Amino-acid biosynthesis</keyword>
<comment type="pathway">
    <text evidence="3 15">Amino-acid biosynthesis; L-threonine biosynthesis; L-threonine from L-aspartate: step 2/5.</text>
</comment>
<proteinExistence type="inferred from homology"/>
<dbReference type="InterPro" id="IPR012080">
    <property type="entry name" value="Asp_semialdehyde_DH"/>
</dbReference>
<dbReference type="GO" id="GO:0071266">
    <property type="term" value="P:'de novo' L-methionine biosynthetic process"/>
    <property type="evidence" value="ECO:0007669"/>
    <property type="project" value="UniProtKB-UniRule"/>
</dbReference>
<dbReference type="GO" id="GO:0019877">
    <property type="term" value="P:diaminopimelate biosynthetic process"/>
    <property type="evidence" value="ECO:0007669"/>
    <property type="project" value="UniProtKB-UniRule"/>
</dbReference>
<evidence type="ECO:0000256" key="14">
    <source>
        <dbReference type="ARBA" id="ARBA00047891"/>
    </source>
</evidence>
<comment type="caution">
    <text evidence="15">Lacks conserved residue(s) required for the propagation of feature annotation.</text>
</comment>
<dbReference type="EMBL" id="FNWJ01000001">
    <property type="protein sequence ID" value="SEH10549.1"/>
    <property type="molecule type" value="Genomic_DNA"/>
</dbReference>